<dbReference type="Pfam" id="PF00620">
    <property type="entry name" value="RhoGAP"/>
    <property type="match status" value="1"/>
</dbReference>
<dbReference type="Proteomes" id="UP001303473">
    <property type="component" value="Unassembled WGS sequence"/>
</dbReference>
<keyword evidence="1" id="KW-0343">GTPase activation</keyword>
<dbReference type="AlphaFoldDB" id="A0AAN6NEH9"/>
<evidence type="ECO:0000256" key="1">
    <source>
        <dbReference type="ARBA" id="ARBA00022468"/>
    </source>
</evidence>
<dbReference type="PROSITE" id="PS50238">
    <property type="entry name" value="RHOGAP"/>
    <property type="match status" value="1"/>
</dbReference>
<comment type="caution">
    <text evidence="4">The sequence shown here is derived from an EMBL/GenBank/DDBJ whole genome shotgun (WGS) entry which is preliminary data.</text>
</comment>
<feature type="region of interest" description="Disordered" evidence="2">
    <location>
        <begin position="311"/>
        <end position="541"/>
    </location>
</feature>
<dbReference type="EMBL" id="MU853760">
    <property type="protein sequence ID" value="KAK3944274.1"/>
    <property type="molecule type" value="Genomic_DNA"/>
</dbReference>
<feature type="compositionally biased region" description="Basic and acidic residues" evidence="2">
    <location>
        <begin position="738"/>
        <end position="747"/>
    </location>
</feature>
<feature type="compositionally biased region" description="Basic and acidic residues" evidence="2">
    <location>
        <begin position="769"/>
        <end position="782"/>
    </location>
</feature>
<protein>
    <recommendedName>
        <fullName evidence="3">Rho-GAP domain-containing protein</fullName>
    </recommendedName>
</protein>
<evidence type="ECO:0000313" key="4">
    <source>
        <dbReference type="EMBL" id="KAK3944274.1"/>
    </source>
</evidence>
<feature type="compositionally biased region" description="Polar residues" evidence="2">
    <location>
        <begin position="352"/>
        <end position="364"/>
    </location>
</feature>
<dbReference type="InterPro" id="IPR051025">
    <property type="entry name" value="RhoGAP"/>
</dbReference>
<dbReference type="GO" id="GO:0005096">
    <property type="term" value="F:GTPase activator activity"/>
    <property type="evidence" value="ECO:0007669"/>
    <property type="project" value="UniProtKB-KW"/>
</dbReference>
<feature type="compositionally biased region" description="Low complexity" evidence="2">
    <location>
        <begin position="425"/>
        <end position="438"/>
    </location>
</feature>
<proteinExistence type="predicted"/>
<sequence length="797" mass="85634">MTSAASQPASQQRHPNAPYPPSVHVATRSQGPSSPPPPNRRDLKSWWKGFKLPSRHQETHEPPKGIFGVPLRQSITYANVAISLIDEHGKSYIYGYVPIVVAKCGVFLKEKATEVEGIFRLSGSEKRIKELKNIFDSPDRYGKGLIWDGYTVHDAANVLRRYLNDLPEPVVPLDLYESFREPLKGATKQPLGDGDGPQFVDNFDLDTAITRYQQLITELPPLNKQLLLYILDLLAVFAAKSEQNRMNSQNLAAIFQPGMLSHPNHAMAPDEYRLNQTVIIFLIENQDNFLIGMQGTAADERIVREFEKGTPVVNTPKTPVPNRKSGVSRSASIASAGAESVAKEGQIRRNKSTSSRRSFQSNGAPSPGTGSPALAVTPTGGLARSNTLPSKKSPALQSGKFASRNNPSSTPVAPLTPVTPSAGAVVYPPEVVEEVATPPEEPLVPSVPPSIGGGSSLAPGQSSVAGRSQERLLGPGPEAATPSKERKLPAIFQRSPTGDSETRQPNKLRKKMPASPNRSAHSSTASLPYSAAAAAAAAASPNVELVNPLETMPAPVEKVAEEGLNQAQPAVTPAESTPRASQVPSNNSVQPHKGEPTLKPKTSPPTSLHSSFNEGSDLDRVEDPASGSATSPTDVQSEKERKKRWRLSRKKEDTPPDAHPALTSPRTLLGSNAHAEMSTSTVGSSVLKPQQSLTGESSDLTAVVSTDAPSSNESSQVGRENRDDQKSIAGWLKNKYREHKETVEQRRAKSPPADRSAPLGGSLLPTRGKSLDIKRTTQDENHAPPQPLKQQQPNAPQ</sequence>
<feature type="compositionally biased region" description="Polar residues" evidence="2">
    <location>
        <begin position="565"/>
        <end position="590"/>
    </location>
</feature>
<feature type="compositionally biased region" description="Polar residues" evidence="2">
    <location>
        <begin position="1"/>
        <end position="14"/>
    </location>
</feature>
<dbReference type="GO" id="GO:0007165">
    <property type="term" value="P:signal transduction"/>
    <property type="evidence" value="ECO:0007669"/>
    <property type="project" value="InterPro"/>
</dbReference>
<feature type="compositionally biased region" description="Polar residues" evidence="2">
    <location>
        <begin position="494"/>
        <end position="505"/>
    </location>
</feature>
<evidence type="ECO:0000256" key="2">
    <source>
        <dbReference type="SAM" id="MobiDB-lite"/>
    </source>
</evidence>
<feature type="compositionally biased region" description="Polar residues" evidence="2">
    <location>
        <begin position="516"/>
        <end position="527"/>
    </location>
</feature>
<feature type="compositionally biased region" description="Low complexity" evidence="2">
    <location>
        <begin position="599"/>
        <end position="608"/>
    </location>
</feature>
<feature type="region of interest" description="Disordered" evidence="2">
    <location>
        <begin position="1"/>
        <end position="44"/>
    </location>
</feature>
<dbReference type="GO" id="GO:0060237">
    <property type="term" value="P:regulation of fungal-type cell wall organization"/>
    <property type="evidence" value="ECO:0007669"/>
    <property type="project" value="TreeGrafter"/>
</dbReference>
<keyword evidence="5" id="KW-1185">Reference proteome</keyword>
<feature type="domain" description="Rho-GAP" evidence="3">
    <location>
        <begin position="82"/>
        <end position="290"/>
    </location>
</feature>
<feature type="compositionally biased region" description="Pro residues" evidence="2">
    <location>
        <begin position="439"/>
        <end position="448"/>
    </location>
</feature>
<dbReference type="CDD" id="cd04396">
    <property type="entry name" value="RhoGAP_fSAC7_BAG7"/>
    <property type="match status" value="1"/>
</dbReference>
<dbReference type="SMART" id="SM00324">
    <property type="entry name" value="RhoGAP"/>
    <property type="match status" value="1"/>
</dbReference>
<dbReference type="InterPro" id="IPR008936">
    <property type="entry name" value="Rho_GTPase_activation_prot"/>
</dbReference>
<accession>A0AAN6NEH9</accession>
<dbReference type="PANTHER" id="PTHR15228">
    <property type="entry name" value="SPERMATHECAL PHYSIOLOGY VARIANT"/>
    <property type="match status" value="1"/>
</dbReference>
<organism evidence="4 5">
    <name type="scientific">Diplogelasinospora grovesii</name>
    <dbReference type="NCBI Taxonomy" id="303347"/>
    <lineage>
        <taxon>Eukaryota</taxon>
        <taxon>Fungi</taxon>
        <taxon>Dikarya</taxon>
        <taxon>Ascomycota</taxon>
        <taxon>Pezizomycotina</taxon>
        <taxon>Sordariomycetes</taxon>
        <taxon>Sordariomycetidae</taxon>
        <taxon>Sordariales</taxon>
        <taxon>Diplogelasinosporaceae</taxon>
        <taxon>Diplogelasinospora</taxon>
    </lineage>
</organism>
<reference evidence="5" key="1">
    <citation type="journal article" date="2023" name="Mol. Phylogenet. Evol.">
        <title>Genome-scale phylogeny and comparative genomics of the fungal order Sordariales.</title>
        <authorList>
            <person name="Hensen N."/>
            <person name="Bonometti L."/>
            <person name="Westerberg I."/>
            <person name="Brannstrom I.O."/>
            <person name="Guillou S."/>
            <person name="Cros-Aarteil S."/>
            <person name="Calhoun S."/>
            <person name="Haridas S."/>
            <person name="Kuo A."/>
            <person name="Mondo S."/>
            <person name="Pangilinan J."/>
            <person name="Riley R."/>
            <person name="LaButti K."/>
            <person name="Andreopoulos B."/>
            <person name="Lipzen A."/>
            <person name="Chen C."/>
            <person name="Yan M."/>
            <person name="Daum C."/>
            <person name="Ng V."/>
            <person name="Clum A."/>
            <person name="Steindorff A."/>
            <person name="Ohm R.A."/>
            <person name="Martin F."/>
            <person name="Silar P."/>
            <person name="Natvig D.O."/>
            <person name="Lalanne C."/>
            <person name="Gautier V."/>
            <person name="Ament-Velasquez S.L."/>
            <person name="Kruys A."/>
            <person name="Hutchinson M.I."/>
            <person name="Powell A.J."/>
            <person name="Barry K."/>
            <person name="Miller A.N."/>
            <person name="Grigoriev I.V."/>
            <person name="Debuchy R."/>
            <person name="Gladieux P."/>
            <person name="Hiltunen Thoren M."/>
            <person name="Johannesson H."/>
        </authorList>
    </citation>
    <scope>NUCLEOTIDE SEQUENCE [LARGE SCALE GENOMIC DNA]</scope>
    <source>
        <strain evidence="5">CBS 340.73</strain>
    </source>
</reference>
<dbReference type="InterPro" id="IPR000198">
    <property type="entry name" value="RhoGAP_dom"/>
</dbReference>
<feature type="region of interest" description="Disordered" evidence="2">
    <location>
        <begin position="554"/>
        <end position="797"/>
    </location>
</feature>
<dbReference type="GO" id="GO:0005938">
    <property type="term" value="C:cell cortex"/>
    <property type="evidence" value="ECO:0007669"/>
    <property type="project" value="TreeGrafter"/>
</dbReference>
<dbReference type="Gene3D" id="1.10.555.10">
    <property type="entry name" value="Rho GTPase activation protein"/>
    <property type="match status" value="1"/>
</dbReference>
<dbReference type="PANTHER" id="PTHR15228:SF25">
    <property type="entry name" value="F-BAR DOMAIN-CONTAINING PROTEIN"/>
    <property type="match status" value="1"/>
</dbReference>
<name>A0AAN6NEH9_9PEZI</name>
<evidence type="ECO:0000259" key="3">
    <source>
        <dbReference type="PROSITE" id="PS50238"/>
    </source>
</evidence>
<feature type="compositionally biased region" description="Polar residues" evidence="2">
    <location>
        <begin position="677"/>
        <end position="718"/>
    </location>
</feature>
<evidence type="ECO:0000313" key="5">
    <source>
        <dbReference type="Proteomes" id="UP001303473"/>
    </source>
</evidence>
<feature type="compositionally biased region" description="Low complexity" evidence="2">
    <location>
        <begin position="311"/>
        <end position="322"/>
    </location>
</feature>
<gene>
    <name evidence="4" type="ORF">QBC46DRAFT_172680</name>
</gene>
<feature type="compositionally biased region" description="Polar residues" evidence="2">
    <location>
        <begin position="788"/>
        <end position="797"/>
    </location>
</feature>
<dbReference type="SUPFAM" id="SSF48350">
    <property type="entry name" value="GTPase activation domain, GAP"/>
    <property type="match status" value="1"/>
</dbReference>